<protein>
    <recommendedName>
        <fullName evidence="2">LysM domain-containing protein</fullName>
    </recommendedName>
</protein>
<dbReference type="AlphaFoldDB" id="A0A381ZES4"/>
<dbReference type="EMBL" id="UINC01021028">
    <property type="protein sequence ID" value="SVA87719.1"/>
    <property type="molecule type" value="Genomic_DNA"/>
</dbReference>
<evidence type="ECO:0000313" key="1">
    <source>
        <dbReference type="EMBL" id="SVA87719.1"/>
    </source>
</evidence>
<feature type="non-terminal residue" evidence="1">
    <location>
        <position position="95"/>
    </location>
</feature>
<name>A0A381ZES4_9ZZZZ</name>
<accession>A0A381ZES4</accession>
<reference evidence="1" key="1">
    <citation type="submission" date="2018-05" db="EMBL/GenBank/DDBJ databases">
        <authorList>
            <person name="Lanie J.A."/>
            <person name="Ng W.-L."/>
            <person name="Kazmierczak K.M."/>
            <person name="Andrzejewski T.M."/>
            <person name="Davidsen T.M."/>
            <person name="Wayne K.J."/>
            <person name="Tettelin H."/>
            <person name="Glass J.I."/>
            <person name="Rusch D."/>
            <person name="Podicherti R."/>
            <person name="Tsui H.-C.T."/>
            <person name="Winkler M.E."/>
        </authorList>
    </citation>
    <scope>NUCLEOTIDE SEQUENCE</scope>
</reference>
<organism evidence="1">
    <name type="scientific">marine metagenome</name>
    <dbReference type="NCBI Taxonomy" id="408172"/>
    <lineage>
        <taxon>unclassified sequences</taxon>
        <taxon>metagenomes</taxon>
        <taxon>ecological metagenomes</taxon>
    </lineage>
</organism>
<evidence type="ECO:0008006" key="2">
    <source>
        <dbReference type="Google" id="ProtNLM"/>
    </source>
</evidence>
<sequence>MIVLIQSCIFDFNSSQEIEPNIEFGFDLNNYNVSRDTIRPGDSFGEILIRKKISYPEIYKIVQGIKDSFDIRWLTTGKPYTILSKKDSLNRPLYF</sequence>
<gene>
    <name evidence="1" type="ORF">METZ01_LOCUS140573</name>
</gene>
<proteinExistence type="predicted"/>